<comment type="subcellular location">
    <subcellularLocation>
        <location evidence="9">Cytoplasm</location>
    </subcellularLocation>
</comment>
<sequence length="158" mass="18387">MNLEIINEEQLVPAGREQWMRDLIEFAAKELNEAPDTEMSISLVSDDEIQRVNREYRQKDRATDVISFAIEDDESDLPNFEELASEFDIPRNIGDLIIAPHYVAEQAKNYGHSFDREFGYTLVHGFLHLNGYDHIEPEDEKVMISLQEKILDNYGLKR</sequence>
<dbReference type="InterPro" id="IPR002036">
    <property type="entry name" value="YbeY"/>
</dbReference>
<keyword evidence="2 9" id="KW-0690">Ribosome biogenesis</keyword>
<evidence type="ECO:0000313" key="10">
    <source>
        <dbReference type="EMBL" id="MFD1411847.1"/>
    </source>
</evidence>
<dbReference type="Gene3D" id="3.40.390.30">
    <property type="entry name" value="Metalloproteases ('zincins'), catalytic domain"/>
    <property type="match status" value="1"/>
</dbReference>
<comment type="similarity">
    <text evidence="1 9">Belongs to the endoribonuclease YbeY family.</text>
</comment>
<evidence type="ECO:0000256" key="8">
    <source>
        <dbReference type="ARBA" id="ARBA00022833"/>
    </source>
</evidence>
<dbReference type="EC" id="3.1.-.-" evidence="9"/>
<evidence type="ECO:0000313" key="11">
    <source>
        <dbReference type="Proteomes" id="UP001597191"/>
    </source>
</evidence>
<dbReference type="Pfam" id="PF02130">
    <property type="entry name" value="YbeY"/>
    <property type="match status" value="1"/>
</dbReference>
<comment type="caution">
    <text evidence="10">The sequence shown here is derived from an EMBL/GenBank/DDBJ whole genome shotgun (WGS) entry which is preliminary data.</text>
</comment>
<protein>
    <recommendedName>
        <fullName evidence="9">Endoribonuclease YbeY</fullName>
        <ecNumber evidence="9">3.1.-.-</ecNumber>
    </recommendedName>
</protein>
<keyword evidence="8 9" id="KW-0862">Zinc</keyword>
<feature type="binding site" evidence="9">
    <location>
        <position position="124"/>
    </location>
    <ligand>
        <name>Zn(2+)</name>
        <dbReference type="ChEBI" id="CHEBI:29105"/>
        <note>catalytic</note>
    </ligand>
</feature>
<name>A0ABW4BQW7_9LACO</name>
<dbReference type="InterPro" id="IPR020549">
    <property type="entry name" value="YbeY_CS"/>
</dbReference>
<keyword evidence="4 9" id="KW-0540">Nuclease</keyword>
<organism evidence="10 11">
    <name type="scientific">Lapidilactobacillus gannanensis</name>
    <dbReference type="NCBI Taxonomy" id="2486002"/>
    <lineage>
        <taxon>Bacteria</taxon>
        <taxon>Bacillati</taxon>
        <taxon>Bacillota</taxon>
        <taxon>Bacilli</taxon>
        <taxon>Lactobacillales</taxon>
        <taxon>Lactobacillaceae</taxon>
        <taxon>Lapidilactobacillus</taxon>
    </lineage>
</organism>
<keyword evidence="6 9" id="KW-0255">Endonuclease</keyword>
<evidence type="ECO:0000256" key="7">
    <source>
        <dbReference type="ARBA" id="ARBA00022801"/>
    </source>
</evidence>
<accession>A0ABW4BQW7</accession>
<dbReference type="EMBL" id="JBHTOH010000089">
    <property type="protein sequence ID" value="MFD1411847.1"/>
    <property type="molecule type" value="Genomic_DNA"/>
</dbReference>
<evidence type="ECO:0000256" key="6">
    <source>
        <dbReference type="ARBA" id="ARBA00022759"/>
    </source>
</evidence>
<evidence type="ECO:0000256" key="3">
    <source>
        <dbReference type="ARBA" id="ARBA00022552"/>
    </source>
</evidence>
<evidence type="ECO:0000256" key="4">
    <source>
        <dbReference type="ARBA" id="ARBA00022722"/>
    </source>
</evidence>
<proteinExistence type="inferred from homology"/>
<dbReference type="SUPFAM" id="SSF55486">
    <property type="entry name" value="Metalloproteases ('zincins'), catalytic domain"/>
    <property type="match status" value="1"/>
</dbReference>
<feature type="binding site" evidence="9">
    <location>
        <position position="134"/>
    </location>
    <ligand>
        <name>Zn(2+)</name>
        <dbReference type="ChEBI" id="CHEBI:29105"/>
        <note>catalytic</note>
    </ligand>
</feature>
<comment type="function">
    <text evidence="9">Single strand-specific metallo-endoribonuclease involved in late-stage 70S ribosome quality control and in maturation of the 3' terminus of the 16S rRNA.</text>
</comment>
<keyword evidence="3 9" id="KW-0698">rRNA processing</keyword>
<dbReference type="InterPro" id="IPR023091">
    <property type="entry name" value="MetalPrtase_cat_dom_sf_prd"/>
</dbReference>
<evidence type="ECO:0000256" key="1">
    <source>
        <dbReference type="ARBA" id="ARBA00010875"/>
    </source>
</evidence>
<keyword evidence="7 9" id="KW-0378">Hydrolase</keyword>
<dbReference type="NCBIfam" id="TIGR00043">
    <property type="entry name" value="rRNA maturation RNase YbeY"/>
    <property type="match status" value="1"/>
</dbReference>
<dbReference type="Proteomes" id="UP001597191">
    <property type="component" value="Unassembled WGS sequence"/>
</dbReference>
<evidence type="ECO:0000256" key="9">
    <source>
        <dbReference type="HAMAP-Rule" id="MF_00009"/>
    </source>
</evidence>
<dbReference type="PANTHER" id="PTHR46986">
    <property type="entry name" value="ENDORIBONUCLEASE YBEY, CHLOROPLASTIC"/>
    <property type="match status" value="1"/>
</dbReference>
<dbReference type="PROSITE" id="PS01306">
    <property type="entry name" value="UPF0054"/>
    <property type="match status" value="1"/>
</dbReference>
<gene>
    <name evidence="9 10" type="primary">ybeY</name>
    <name evidence="10" type="ORF">ACFQ4R_09650</name>
</gene>
<keyword evidence="11" id="KW-1185">Reference proteome</keyword>
<keyword evidence="9" id="KW-0963">Cytoplasm</keyword>
<dbReference type="PANTHER" id="PTHR46986:SF1">
    <property type="entry name" value="ENDORIBONUCLEASE YBEY, CHLOROPLASTIC"/>
    <property type="match status" value="1"/>
</dbReference>
<feature type="binding site" evidence="9">
    <location>
        <position position="128"/>
    </location>
    <ligand>
        <name>Zn(2+)</name>
        <dbReference type="ChEBI" id="CHEBI:29105"/>
        <note>catalytic</note>
    </ligand>
</feature>
<dbReference type="RefSeq" id="WP_125649768.1">
    <property type="nucleotide sequence ID" value="NZ_JBHTOH010000089.1"/>
</dbReference>
<comment type="cofactor">
    <cofactor evidence="9">
        <name>Zn(2+)</name>
        <dbReference type="ChEBI" id="CHEBI:29105"/>
    </cofactor>
    <text evidence="9">Binds 1 zinc ion.</text>
</comment>
<keyword evidence="5 9" id="KW-0479">Metal-binding</keyword>
<evidence type="ECO:0000256" key="2">
    <source>
        <dbReference type="ARBA" id="ARBA00022517"/>
    </source>
</evidence>
<reference evidence="11" key="1">
    <citation type="journal article" date="2019" name="Int. J. Syst. Evol. Microbiol.">
        <title>The Global Catalogue of Microorganisms (GCM) 10K type strain sequencing project: providing services to taxonomists for standard genome sequencing and annotation.</title>
        <authorList>
            <consortium name="The Broad Institute Genomics Platform"/>
            <consortium name="The Broad Institute Genome Sequencing Center for Infectious Disease"/>
            <person name="Wu L."/>
            <person name="Ma J."/>
        </authorList>
    </citation>
    <scope>NUCLEOTIDE SEQUENCE [LARGE SCALE GENOMIC DNA]</scope>
    <source>
        <strain evidence="11">CCM 8937</strain>
    </source>
</reference>
<dbReference type="HAMAP" id="MF_00009">
    <property type="entry name" value="Endoribonucl_YbeY"/>
    <property type="match status" value="1"/>
</dbReference>
<evidence type="ECO:0000256" key="5">
    <source>
        <dbReference type="ARBA" id="ARBA00022723"/>
    </source>
</evidence>